<keyword evidence="4 7" id="KW-0689">Ribosomal protein</keyword>
<dbReference type="EMBL" id="CP073355">
    <property type="protein sequence ID" value="URA09850.1"/>
    <property type="molecule type" value="Genomic_DNA"/>
</dbReference>
<protein>
    <recommendedName>
        <fullName evidence="6 7">Small ribosomal subunit protein bS20</fullName>
    </recommendedName>
</protein>
<comment type="function">
    <text evidence="1 7">Binds directly to 16S ribosomal RNA.</text>
</comment>
<keyword evidence="10" id="KW-1185">Reference proteome</keyword>
<name>A0AAX3BC85_9SPIR</name>
<dbReference type="Pfam" id="PF01649">
    <property type="entry name" value="Ribosomal_S20p"/>
    <property type="match status" value="1"/>
</dbReference>
<dbReference type="InterPro" id="IPR002583">
    <property type="entry name" value="Ribosomal_bS20"/>
</dbReference>
<evidence type="ECO:0000256" key="2">
    <source>
        <dbReference type="ARBA" id="ARBA00022730"/>
    </source>
</evidence>
<dbReference type="GO" id="GO:0003735">
    <property type="term" value="F:structural constituent of ribosome"/>
    <property type="evidence" value="ECO:0007669"/>
    <property type="project" value="InterPro"/>
</dbReference>
<dbReference type="NCBIfam" id="TIGR00029">
    <property type="entry name" value="S20"/>
    <property type="match status" value="1"/>
</dbReference>
<keyword evidence="2 7" id="KW-0699">rRNA-binding</keyword>
<sequence>MPIIKSAKKQMRKAEKRRARNRALKTALKNLRKETLQLLQDPKTTLAQAQEALNTFKSKIDNAWAKGIYKRNKSSRLISRMEQIFNQKFGQK</sequence>
<dbReference type="KEGG" id="taqu:KDW03_10250"/>
<feature type="region of interest" description="Disordered" evidence="8">
    <location>
        <begin position="1"/>
        <end position="21"/>
    </location>
</feature>
<organism evidence="9 10">
    <name type="scientific">Thermospira aquatica</name>
    <dbReference type="NCBI Taxonomy" id="2828656"/>
    <lineage>
        <taxon>Bacteria</taxon>
        <taxon>Pseudomonadati</taxon>
        <taxon>Spirochaetota</taxon>
        <taxon>Spirochaetia</taxon>
        <taxon>Brevinematales</taxon>
        <taxon>Thermospiraceae</taxon>
        <taxon>Thermospira</taxon>
    </lineage>
</organism>
<evidence type="ECO:0000256" key="6">
    <source>
        <dbReference type="ARBA" id="ARBA00035136"/>
    </source>
</evidence>
<evidence type="ECO:0000256" key="4">
    <source>
        <dbReference type="ARBA" id="ARBA00022980"/>
    </source>
</evidence>
<proteinExistence type="inferred from homology"/>
<keyword evidence="3 7" id="KW-0694">RNA-binding</keyword>
<gene>
    <name evidence="7 9" type="primary">rpsT</name>
    <name evidence="9" type="ORF">KDW03_10250</name>
</gene>
<dbReference type="RefSeq" id="WP_271434982.1">
    <property type="nucleotide sequence ID" value="NZ_CP073355.1"/>
</dbReference>
<keyword evidence="5 7" id="KW-0687">Ribonucleoprotein</keyword>
<evidence type="ECO:0000313" key="10">
    <source>
        <dbReference type="Proteomes" id="UP001056539"/>
    </source>
</evidence>
<dbReference type="SUPFAM" id="SSF46992">
    <property type="entry name" value="Ribosomal protein S20"/>
    <property type="match status" value="1"/>
</dbReference>
<dbReference type="Proteomes" id="UP001056539">
    <property type="component" value="Chromosome"/>
</dbReference>
<reference evidence="9" key="1">
    <citation type="submission" date="2021-04" db="EMBL/GenBank/DDBJ databases">
        <authorList>
            <person name="Postec A."/>
        </authorList>
    </citation>
    <scope>NUCLEOTIDE SEQUENCE</scope>
    <source>
        <strain evidence="9">F1F22</strain>
    </source>
</reference>
<comment type="similarity">
    <text evidence="7">Belongs to the bacterial ribosomal protein bS20 family.</text>
</comment>
<reference evidence="9" key="2">
    <citation type="submission" date="2022-06" db="EMBL/GenBank/DDBJ databases">
        <title>Thermospira aquatica gen. nov., sp. nov.</title>
        <authorList>
            <person name="Ben Ali Gam Z."/>
            <person name="Labat M."/>
        </authorList>
    </citation>
    <scope>NUCLEOTIDE SEQUENCE</scope>
    <source>
        <strain evidence="9">F1F22</strain>
    </source>
</reference>
<dbReference type="AlphaFoldDB" id="A0AAX3BC85"/>
<evidence type="ECO:0000256" key="1">
    <source>
        <dbReference type="ARBA" id="ARBA00003134"/>
    </source>
</evidence>
<dbReference type="GO" id="GO:0019843">
    <property type="term" value="F:rRNA binding"/>
    <property type="evidence" value="ECO:0007669"/>
    <property type="project" value="UniProtKB-UniRule"/>
</dbReference>
<evidence type="ECO:0000256" key="7">
    <source>
        <dbReference type="HAMAP-Rule" id="MF_00500"/>
    </source>
</evidence>
<evidence type="ECO:0000256" key="5">
    <source>
        <dbReference type="ARBA" id="ARBA00023274"/>
    </source>
</evidence>
<dbReference type="GO" id="GO:0006412">
    <property type="term" value="P:translation"/>
    <property type="evidence" value="ECO:0007669"/>
    <property type="project" value="UniProtKB-UniRule"/>
</dbReference>
<dbReference type="GO" id="GO:0005840">
    <property type="term" value="C:ribosome"/>
    <property type="evidence" value="ECO:0007669"/>
    <property type="project" value="UniProtKB-KW"/>
</dbReference>
<dbReference type="Gene3D" id="1.20.58.110">
    <property type="entry name" value="Ribosomal protein S20"/>
    <property type="match status" value="1"/>
</dbReference>
<evidence type="ECO:0000256" key="3">
    <source>
        <dbReference type="ARBA" id="ARBA00022884"/>
    </source>
</evidence>
<evidence type="ECO:0000256" key="8">
    <source>
        <dbReference type="SAM" id="MobiDB-lite"/>
    </source>
</evidence>
<accession>A0AAX3BC85</accession>
<dbReference type="InterPro" id="IPR036510">
    <property type="entry name" value="Ribosomal_bS20_sf"/>
</dbReference>
<evidence type="ECO:0000313" key="9">
    <source>
        <dbReference type="EMBL" id="URA09850.1"/>
    </source>
</evidence>
<dbReference type="GO" id="GO:1990904">
    <property type="term" value="C:ribonucleoprotein complex"/>
    <property type="evidence" value="ECO:0007669"/>
    <property type="project" value="UniProtKB-KW"/>
</dbReference>
<dbReference type="HAMAP" id="MF_00500">
    <property type="entry name" value="Ribosomal_bS20"/>
    <property type="match status" value="1"/>
</dbReference>